<name>A0A7V2T4X0_LEUMU</name>
<organism evidence="3">
    <name type="scientific">Leucothrix mucor</name>
    <dbReference type="NCBI Taxonomy" id="45248"/>
    <lineage>
        <taxon>Bacteria</taxon>
        <taxon>Pseudomonadati</taxon>
        <taxon>Pseudomonadota</taxon>
        <taxon>Gammaproteobacteria</taxon>
        <taxon>Thiotrichales</taxon>
        <taxon>Thiotrichaceae</taxon>
        <taxon>Leucothrix</taxon>
    </lineage>
</organism>
<evidence type="ECO:0000313" key="3">
    <source>
        <dbReference type="EMBL" id="HFC93549.1"/>
    </source>
</evidence>
<evidence type="ECO:0000256" key="2">
    <source>
        <dbReference type="ARBA" id="ARBA00022679"/>
    </source>
</evidence>
<evidence type="ECO:0000256" key="1">
    <source>
        <dbReference type="ARBA" id="ARBA00022603"/>
    </source>
</evidence>
<sequence>MLENIRIVMVRTFHSGNIGSAARSMKTMGLSQL</sequence>
<dbReference type="GO" id="GO:0032259">
    <property type="term" value="P:methylation"/>
    <property type="evidence" value="ECO:0007669"/>
    <property type="project" value="UniProtKB-KW"/>
</dbReference>
<keyword evidence="2" id="KW-0808">Transferase</keyword>
<dbReference type="EMBL" id="DRMS01000462">
    <property type="protein sequence ID" value="HFC93549.1"/>
    <property type="molecule type" value="Genomic_DNA"/>
</dbReference>
<dbReference type="Proteomes" id="UP000885750">
    <property type="component" value="Unassembled WGS sequence"/>
</dbReference>
<feature type="non-terminal residue" evidence="3">
    <location>
        <position position="33"/>
    </location>
</feature>
<gene>
    <name evidence="3" type="ORF">ENJ51_12140</name>
</gene>
<dbReference type="InterPro" id="IPR029028">
    <property type="entry name" value="Alpha/beta_knot_MTases"/>
</dbReference>
<keyword evidence="1" id="KW-0489">Methyltransferase</keyword>
<proteinExistence type="predicted"/>
<dbReference type="AlphaFoldDB" id="A0A7V2T4X0"/>
<comment type="caution">
    <text evidence="3">The sequence shown here is derived from an EMBL/GenBank/DDBJ whole genome shotgun (WGS) entry which is preliminary data.</text>
</comment>
<reference evidence="3" key="1">
    <citation type="journal article" date="2020" name="mSystems">
        <title>Genome- and Community-Level Interaction Insights into Carbon Utilization and Element Cycling Functions of Hydrothermarchaeota in Hydrothermal Sediment.</title>
        <authorList>
            <person name="Zhou Z."/>
            <person name="Liu Y."/>
            <person name="Xu W."/>
            <person name="Pan J."/>
            <person name="Luo Z.H."/>
            <person name="Li M."/>
        </authorList>
    </citation>
    <scope>NUCLEOTIDE SEQUENCE [LARGE SCALE GENOMIC DNA]</scope>
    <source>
        <strain evidence="3">HyVt-493</strain>
    </source>
</reference>
<dbReference type="GO" id="GO:0008168">
    <property type="term" value="F:methyltransferase activity"/>
    <property type="evidence" value="ECO:0007669"/>
    <property type="project" value="UniProtKB-KW"/>
</dbReference>
<dbReference type="Gene3D" id="3.40.1280.10">
    <property type="match status" value="1"/>
</dbReference>
<protein>
    <submittedName>
        <fullName evidence="3">tRNA (Cytosine(32)/uridine(32)-2'-O)-methyltransferase TrmJ</fullName>
    </submittedName>
</protein>
<accession>A0A7V2T4X0</accession>
<dbReference type="SUPFAM" id="SSF75217">
    <property type="entry name" value="alpha/beta knot"/>
    <property type="match status" value="1"/>
</dbReference>
<dbReference type="InterPro" id="IPR029026">
    <property type="entry name" value="tRNA_m1G_MTases_N"/>
</dbReference>